<dbReference type="PROSITE" id="PS51257">
    <property type="entry name" value="PROKAR_LIPOPROTEIN"/>
    <property type="match status" value="1"/>
</dbReference>
<name>A0ABS0GFG0_9VIBR</name>
<accession>A0ABS0GFG0</accession>
<dbReference type="RefSeq" id="WP_161157698.1">
    <property type="nucleotide sequence ID" value="NZ_JADPMR010000001.1"/>
</dbReference>
<protein>
    <recommendedName>
        <fullName evidence="3">Lipoprotein</fullName>
    </recommendedName>
</protein>
<proteinExistence type="predicted"/>
<dbReference type="Proteomes" id="UP000597206">
    <property type="component" value="Unassembled WGS sequence"/>
</dbReference>
<dbReference type="EMBL" id="JADPMR010000001">
    <property type="protein sequence ID" value="MBF9001107.1"/>
    <property type="molecule type" value="Genomic_DNA"/>
</dbReference>
<evidence type="ECO:0008006" key="3">
    <source>
        <dbReference type="Google" id="ProtNLM"/>
    </source>
</evidence>
<gene>
    <name evidence="1" type="ORF">I1A42_11165</name>
</gene>
<reference evidence="1 2" key="1">
    <citation type="submission" date="2020-11" db="EMBL/GenBank/DDBJ databases">
        <title>Vibrio nitrifigilis sp. nov., a marine nitrogen-fixing bacterium isolated from the lagoon sediment of an islet inside an atoll.</title>
        <authorList>
            <person name="Wang L.-T."/>
            <person name="Shieh W.Y."/>
        </authorList>
    </citation>
    <scope>NUCLEOTIDE SEQUENCE [LARGE SCALE GENOMIC DNA]</scope>
    <source>
        <strain evidence="1 2">NFV-1</strain>
    </source>
</reference>
<sequence>MKTLMKGLLVLAVVAGMSGCIPMPGMHGGPHFGNVMPTNQPTDLPS</sequence>
<keyword evidence="2" id="KW-1185">Reference proteome</keyword>
<comment type="caution">
    <text evidence="1">The sequence shown here is derived from an EMBL/GenBank/DDBJ whole genome shotgun (WGS) entry which is preliminary data.</text>
</comment>
<organism evidence="1 2">
    <name type="scientific">Vibrio nitrifigilis</name>
    <dbReference type="NCBI Taxonomy" id="2789781"/>
    <lineage>
        <taxon>Bacteria</taxon>
        <taxon>Pseudomonadati</taxon>
        <taxon>Pseudomonadota</taxon>
        <taxon>Gammaproteobacteria</taxon>
        <taxon>Vibrionales</taxon>
        <taxon>Vibrionaceae</taxon>
        <taxon>Vibrio</taxon>
    </lineage>
</organism>
<evidence type="ECO:0000313" key="1">
    <source>
        <dbReference type="EMBL" id="MBF9001107.1"/>
    </source>
</evidence>
<evidence type="ECO:0000313" key="2">
    <source>
        <dbReference type="Proteomes" id="UP000597206"/>
    </source>
</evidence>